<comment type="caution">
    <text evidence="14">The sequence shown here is derived from an EMBL/GenBank/DDBJ whole genome shotgun (WGS) entry which is preliminary data.</text>
</comment>
<dbReference type="Proteomes" id="UP000596742">
    <property type="component" value="Unassembled WGS sequence"/>
</dbReference>
<dbReference type="Pfam" id="PF13920">
    <property type="entry name" value="zf-C3HC4_3"/>
    <property type="match status" value="1"/>
</dbReference>
<dbReference type="InterPro" id="IPR033509">
    <property type="entry name" value="RNF146"/>
</dbReference>
<dbReference type="GO" id="GO:0051865">
    <property type="term" value="P:protein autoubiquitination"/>
    <property type="evidence" value="ECO:0007669"/>
    <property type="project" value="UniProtKB-UniRule"/>
</dbReference>
<dbReference type="InterPro" id="IPR044110">
    <property type="entry name" value="RING-HC_RNF146"/>
</dbReference>
<dbReference type="PROSITE" id="PS00518">
    <property type="entry name" value="ZF_RING_1"/>
    <property type="match status" value="1"/>
</dbReference>
<evidence type="ECO:0000256" key="3">
    <source>
        <dbReference type="ARBA" id="ARBA00022490"/>
    </source>
</evidence>
<dbReference type="InterPro" id="IPR013083">
    <property type="entry name" value="Znf_RING/FYVE/PHD"/>
</dbReference>
<dbReference type="PROSITE" id="PS50089">
    <property type="entry name" value="ZF_RING_2"/>
    <property type="match status" value="1"/>
</dbReference>
<keyword evidence="9 11" id="KW-0862">Zinc</keyword>
<evidence type="ECO:0000256" key="8">
    <source>
        <dbReference type="ARBA" id="ARBA00022786"/>
    </source>
</evidence>
<evidence type="ECO:0000256" key="2">
    <source>
        <dbReference type="ARBA" id="ARBA00004514"/>
    </source>
</evidence>
<keyword evidence="15" id="KW-1185">Reference proteome</keyword>
<dbReference type="InterPro" id="IPR037197">
    <property type="entry name" value="WWE_dom_sf"/>
</dbReference>
<comment type="function">
    <text evidence="11">E3 ubiquitin-protein ligase that specifically binds poly-ADP-ribosylated proteins and mediates their ubiquitination and subsequent degradation.</text>
</comment>
<dbReference type="AlphaFoldDB" id="A0A8B6FTZ9"/>
<evidence type="ECO:0000256" key="7">
    <source>
        <dbReference type="ARBA" id="ARBA00022771"/>
    </source>
</evidence>
<keyword evidence="7 10" id="KW-0863">Zinc-finger</keyword>
<dbReference type="GO" id="GO:0061630">
    <property type="term" value="F:ubiquitin protein ligase activity"/>
    <property type="evidence" value="ECO:0007669"/>
    <property type="project" value="UniProtKB-UniRule"/>
</dbReference>
<comment type="PTM">
    <text evidence="11">Ubiquitinated; autoubiquitinated.</text>
</comment>
<comment type="domain">
    <text evidence="11">The WWE domain mediates non-covalent poly(ADP-ribose)-binding.</text>
</comment>
<evidence type="ECO:0000256" key="9">
    <source>
        <dbReference type="ARBA" id="ARBA00022833"/>
    </source>
</evidence>
<accession>A0A8B6FTZ9</accession>
<evidence type="ECO:0000256" key="6">
    <source>
        <dbReference type="ARBA" id="ARBA00022723"/>
    </source>
</evidence>
<dbReference type="InterPro" id="IPR018123">
    <property type="entry name" value="WWE-dom_subgr"/>
</dbReference>
<organism evidence="14 15">
    <name type="scientific">Mytilus galloprovincialis</name>
    <name type="common">Mediterranean mussel</name>
    <dbReference type="NCBI Taxonomy" id="29158"/>
    <lineage>
        <taxon>Eukaryota</taxon>
        <taxon>Metazoa</taxon>
        <taxon>Spiralia</taxon>
        <taxon>Lophotrochozoa</taxon>
        <taxon>Mollusca</taxon>
        <taxon>Bivalvia</taxon>
        <taxon>Autobranchia</taxon>
        <taxon>Pteriomorphia</taxon>
        <taxon>Mytilida</taxon>
        <taxon>Mytiloidea</taxon>
        <taxon>Mytilidae</taxon>
        <taxon>Mytilinae</taxon>
        <taxon>Mytilus</taxon>
    </lineage>
</organism>
<evidence type="ECO:0000256" key="10">
    <source>
        <dbReference type="PROSITE-ProRule" id="PRU00175"/>
    </source>
</evidence>
<dbReference type="PROSITE" id="PS50918">
    <property type="entry name" value="WWE"/>
    <property type="match status" value="1"/>
</dbReference>
<dbReference type="Gene3D" id="3.30.40.10">
    <property type="entry name" value="Zinc/RING finger domain, C3HC4 (zinc finger)"/>
    <property type="match status" value="1"/>
</dbReference>
<name>A0A8B6FTZ9_MYTGA</name>
<dbReference type="SMART" id="SM00184">
    <property type="entry name" value="RING"/>
    <property type="match status" value="1"/>
</dbReference>
<evidence type="ECO:0000256" key="1">
    <source>
        <dbReference type="ARBA" id="ARBA00000900"/>
    </source>
</evidence>
<evidence type="ECO:0000256" key="5">
    <source>
        <dbReference type="ARBA" id="ARBA00022687"/>
    </source>
</evidence>
<keyword evidence="3 11" id="KW-0963">Cytoplasm</keyword>
<dbReference type="EC" id="2.3.2.27" evidence="11"/>
<dbReference type="Pfam" id="PF02825">
    <property type="entry name" value="WWE"/>
    <property type="match status" value="1"/>
</dbReference>
<feature type="domain" description="WWE" evidence="13">
    <location>
        <begin position="55"/>
        <end position="132"/>
    </location>
</feature>
<keyword evidence="14" id="KW-0012">Acyltransferase</keyword>
<feature type="domain" description="RING-type" evidence="12">
    <location>
        <begin position="5"/>
        <end position="40"/>
    </location>
</feature>
<gene>
    <name evidence="14" type="ORF">MGAL_10B016306</name>
</gene>
<dbReference type="SUPFAM" id="SSF117839">
    <property type="entry name" value="WWE domain"/>
    <property type="match status" value="1"/>
</dbReference>
<dbReference type="SMART" id="SM00678">
    <property type="entry name" value="WWE"/>
    <property type="match status" value="1"/>
</dbReference>
<dbReference type="OrthoDB" id="10065815at2759"/>
<dbReference type="InterPro" id="IPR017907">
    <property type="entry name" value="Znf_RING_CS"/>
</dbReference>
<dbReference type="InterPro" id="IPR001841">
    <property type="entry name" value="Znf_RING"/>
</dbReference>
<comment type="pathway">
    <text evidence="11">Protein modification; protein ubiquitination.</text>
</comment>
<keyword evidence="6 11" id="KW-0479">Metal-binding</keyword>
<reference evidence="14" key="1">
    <citation type="submission" date="2018-11" db="EMBL/GenBank/DDBJ databases">
        <authorList>
            <person name="Alioto T."/>
            <person name="Alioto T."/>
        </authorList>
    </citation>
    <scope>NUCLEOTIDE SEQUENCE</scope>
</reference>
<evidence type="ECO:0000256" key="4">
    <source>
        <dbReference type="ARBA" id="ARBA00022679"/>
    </source>
</evidence>
<dbReference type="CDD" id="cd16546">
    <property type="entry name" value="RING-HC_RNF146"/>
    <property type="match status" value="1"/>
</dbReference>
<keyword evidence="8 11" id="KW-0833">Ubl conjugation pathway</keyword>
<dbReference type="PANTHER" id="PTHR13417:SF2">
    <property type="entry name" value="E3 UBIQUITIN-PROTEIN LIGASE RNF146"/>
    <property type="match status" value="1"/>
</dbReference>
<dbReference type="GO" id="GO:0005634">
    <property type="term" value="C:nucleus"/>
    <property type="evidence" value="ECO:0007669"/>
    <property type="project" value="TreeGrafter"/>
</dbReference>
<evidence type="ECO:0000259" key="12">
    <source>
        <dbReference type="PROSITE" id="PS50089"/>
    </source>
</evidence>
<keyword evidence="5" id="KW-0879">Wnt signaling pathway</keyword>
<dbReference type="GO" id="GO:0016055">
    <property type="term" value="P:Wnt signaling pathway"/>
    <property type="evidence" value="ECO:0007669"/>
    <property type="project" value="UniProtKB-KW"/>
</dbReference>
<proteinExistence type="predicted"/>
<evidence type="ECO:0000313" key="15">
    <source>
        <dbReference type="Proteomes" id="UP000596742"/>
    </source>
</evidence>
<keyword evidence="4 11" id="KW-0808">Transferase</keyword>
<dbReference type="GO" id="GO:0006511">
    <property type="term" value="P:ubiquitin-dependent protein catabolic process"/>
    <property type="evidence" value="ECO:0007669"/>
    <property type="project" value="UniProtKB-UniRule"/>
</dbReference>
<comment type="subcellular location">
    <subcellularLocation>
        <location evidence="2 11">Cytoplasm</location>
        <location evidence="2 11">Cytosol</location>
    </subcellularLocation>
</comment>
<evidence type="ECO:0000313" key="14">
    <source>
        <dbReference type="EMBL" id="VDI52870.1"/>
    </source>
</evidence>
<dbReference type="EMBL" id="UYJE01007230">
    <property type="protein sequence ID" value="VDI52870.1"/>
    <property type="molecule type" value="Genomic_DNA"/>
</dbReference>
<dbReference type="GO" id="GO:0008270">
    <property type="term" value="F:zinc ion binding"/>
    <property type="evidence" value="ECO:0007669"/>
    <property type="project" value="UniProtKB-UniRule"/>
</dbReference>
<dbReference type="SUPFAM" id="SSF57850">
    <property type="entry name" value="RING/U-box"/>
    <property type="match status" value="1"/>
</dbReference>
<protein>
    <recommendedName>
        <fullName evidence="11">E3 ubiquitin-protein ligase</fullName>
        <ecNumber evidence="11">2.3.2.27</ecNumber>
    </recommendedName>
</protein>
<sequence length="157" mass="17918">MESCCAVCLEQYTYPVLLPCKHSFCYLCVKGLNGRCALCRGDIPPDYLRNPVLVDKKEIAGDVVVEKGWYYSSKDGGWWKYDKVTSDEMDRQFGSQGQFEVLIAGHVYVIDTKNMVQFRKGDPSIKRKIVKRGDDGDDDIRYFKVKGIAGLYPPSRR</sequence>
<dbReference type="GO" id="GO:0072572">
    <property type="term" value="F:poly-ADP-D-ribose binding"/>
    <property type="evidence" value="ECO:0007669"/>
    <property type="project" value="UniProtKB-UniRule"/>
</dbReference>
<dbReference type="UniPathway" id="UPA00143"/>
<dbReference type="Gene3D" id="3.30.720.50">
    <property type="match status" value="1"/>
</dbReference>
<comment type="catalytic activity">
    <reaction evidence="1 11">
        <text>S-ubiquitinyl-[E2 ubiquitin-conjugating enzyme]-L-cysteine + [acceptor protein]-L-lysine = [E2 ubiquitin-conjugating enzyme]-L-cysteine + N(6)-ubiquitinyl-[acceptor protein]-L-lysine.</text>
        <dbReference type="EC" id="2.3.2.27"/>
    </reaction>
</comment>
<dbReference type="GO" id="GO:0005829">
    <property type="term" value="C:cytosol"/>
    <property type="evidence" value="ECO:0007669"/>
    <property type="project" value="UniProtKB-SubCell"/>
</dbReference>
<evidence type="ECO:0000256" key="11">
    <source>
        <dbReference type="RuleBase" id="RU367115"/>
    </source>
</evidence>
<evidence type="ECO:0000259" key="13">
    <source>
        <dbReference type="PROSITE" id="PS50918"/>
    </source>
</evidence>
<dbReference type="PANTHER" id="PTHR13417">
    <property type="entry name" value="E3 UBIQUITIN-PROTEIN LIGASE RNF146"/>
    <property type="match status" value="1"/>
</dbReference>
<dbReference type="InterPro" id="IPR004170">
    <property type="entry name" value="WWE_dom"/>
</dbReference>